<dbReference type="InterPro" id="IPR005467">
    <property type="entry name" value="His_kinase_dom"/>
</dbReference>
<evidence type="ECO:0000256" key="2">
    <source>
        <dbReference type="ARBA" id="ARBA00012438"/>
    </source>
</evidence>
<dbReference type="InterPro" id="IPR036097">
    <property type="entry name" value="HisK_dim/P_sf"/>
</dbReference>
<dbReference type="OrthoDB" id="1931120at2"/>
<dbReference type="SMART" id="SM00388">
    <property type="entry name" value="HisKA"/>
    <property type="match status" value="1"/>
</dbReference>
<organism evidence="6 7">
    <name type="scientific">Sediminicurvatus halobius</name>
    <dbReference type="NCBI Taxonomy" id="2182432"/>
    <lineage>
        <taxon>Bacteria</taxon>
        <taxon>Pseudomonadati</taxon>
        <taxon>Pseudomonadota</taxon>
        <taxon>Gammaproteobacteria</taxon>
        <taxon>Chromatiales</taxon>
        <taxon>Ectothiorhodospiraceae</taxon>
        <taxon>Sediminicurvatus</taxon>
    </lineage>
</organism>
<name>A0A2U2N393_9GAMM</name>
<dbReference type="InterPro" id="IPR004358">
    <property type="entry name" value="Sig_transdc_His_kin-like_C"/>
</dbReference>
<evidence type="ECO:0000256" key="3">
    <source>
        <dbReference type="ARBA" id="ARBA00022553"/>
    </source>
</evidence>
<dbReference type="RefSeq" id="WP_109677783.1">
    <property type="nucleotide sequence ID" value="NZ_CP086615.1"/>
</dbReference>
<comment type="caution">
    <text evidence="6">The sequence shown here is derived from an EMBL/GenBank/DDBJ whole genome shotgun (WGS) entry which is preliminary data.</text>
</comment>
<evidence type="ECO:0000313" key="7">
    <source>
        <dbReference type="Proteomes" id="UP000245474"/>
    </source>
</evidence>
<dbReference type="GO" id="GO:0000155">
    <property type="term" value="F:phosphorelay sensor kinase activity"/>
    <property type="evidence" value="ECO:0007669"/>
    <property type="project" value="InterPro"/>
</dbReference>
<dbReference type="Gene3D" id="1.10.287.130">
    <property type="match status" value="1"/>
</dbReference>
<accession>A0A2U2N393</accession>
<dbReference type="PRINTS" id="PR00344">
    <property type="entry name" value="BCTRLSENSOR"/>
</dbReference>
<dbReference type="EC" id="2.7.13.3" evidence="2"/>
<protein>
    <recommendedName>
        <fullName evidence="2">histidine kinase</fullName>
        <ecNumber evidence="2">2.7.13.3</ecNumber>
    </recommendedName>
</protein>
<dbReference type="Gene3D" id="3.30.565.10">
    <property type="entry name" value="Histidine kinase-like ATPase, C-terminal domain"/>
    <property type="match status" value="1"/>
</dbReference>
<dbReference type="SMART" id="SM00387">
    <property type="entry name" value="HATPase_c"/>
    <property type="match status" value="1"/>
</dbReference>
<feature type="domain" description="Histidine kinase" evidence="5">
    <location>
        <begin position="279"/>
        <end position="487"/>
    </location>
</feature>
<dbReference type="PROSITE" id="PS50109">
    <property type="entry name" value="HIS_KIN"/>
    <property type="match status" value="1"/>
</dbReference>
<dbReference type="InterPro" id="IPR003594">
    <property type="entry name" value="HATPase_dom"/>
</dbReference>
<sequence length="487" mass="51378">MIDAGAVPGRLDDALAIAAQAAGAGTALLLDATGSERAMVVAQWPTARLATGVTVPTAPLAPFAAPVPQTTREAQLPAVLLSACGGRPQALWFGPPVGAVESRCRLLFAWADAVPDAPPLEPACRTLDMLLSQAARPPGALSPAALLLGVLEALPHGVAFVEDGARWVVMSPAAALLLGAPTHSVTPAEFSRLMRGFIGSADNAAEAGERLALDGSPDDPRSADLRRGERVLFVQHRPLELAQASGRVWILADVTHERRRERQLLEASRMELVTRITGGVAHEFNNLLMRITASADLLLDDALLDERSRGYLESILRASEHGADLVRRLLTYSRRRVMVAQQIDPLATVQDTAALIRSNLPRHVVLEADLPASVPKVIADPALLETSLLALALNAIEAMEESGTITLTVGTTADGEVVITLRDTGVGMSPEVLARAREPFFSHRRHGFGTGLGLSMADGFARESGGRLTLDSTPGEGTTATLILPPA</sequence>
<keyword evidence="7" id="KW-1185">Reference proteome</keyword>
<dbReference type="AlphaFoldDB" id="A0A2U2N393"/>
<evidence type="ECO:0000256" key="4">
    <source>
        <dbReference type="SAM" id="MobiDB-lite"/>
    </source>
</evidence>
<dbReference type="Pfam" id="PF02518">
    <property type="entry name" value="HATPase_c"/>
    <property type="match status" value="1"/>
</dbReference>
<dbReference type="Proteomes" id="UP000245474">
    <property type="component" value="Unassembled WGS sequence"/>
</dbReference>
<evidence type="ECO:0000256" key="1">
    <source>
        <dbReference type="ARBA" id="ARBA00000085"/>
    </source>
</evidence>
<evidence type="ECO:0000313" key="6">
    <source>
        <dbReference type="EMBL" id="PWG63691.1"/>
    </source>
</evidence>
<reference evidence="6 7" key="1">
    <citation type="submission" date="2018-05" db="EMBL/GenBank/DDBJ databases">
        <title>Spiribacter halobius sp. nov., a moderately halophilic bacterium isolated from marine solar saltern.</title>
        <authorList>
            <person name="Zheng W.-S."/>
            <person name="Lu D.-C."/>
            <person name="Du Z.-J."/>
        </authorList>
    </citation>
    <scope>NUCLEOTIDE SEQUENCE [LARGE SCALE GENOMIC DNA]</scope>
    <source>
        <strain evidence="6 7">E85</strain>
    </source>
</reference>
<dbReference type="Pfam" id="PF00512">
    <property type="entry name" value="HisKA"/>
    <property type="match status" value="1"/>
</dbReference>
<comment type="catalytic activity">
    <reaction evidence="1">
        <text>ATP + protein L-histidine = ADP + protein N-phospho-L-histidine.</text>
        <dbReference type="EC" id="2.7.13.3"/>
    </reaction>
</comment>
<dbReference type="PANTHER" id="PTHR43065:SF49">
    <property type="entry name" value="HISTIDINE KINASE"/>
    <property type="match status" value="1"/>
</dbReference>
<dbReference type="EMBL" id="QFFI01000009">
    <property type="protein sequence ID" value="PWG63691.1"/>
    <property type="molecule type" value="Genomic_DNA"/>
</dbReference>
<keyword evidence="3" id="KW-0597">Phosphoprotein</keyword>
<dbReference type="PANTHER" id="PTHR43065">
    <property type="entry name" value="SENSOR HISTIDINE KINASE"/>
    <property type="match status" value="1"/>
</dbReference>
<feature type="region of interest" description="Disordered" evidence="4">
    <location>
        <begin position="465"/>
        <end position="487"/>
    </location>
</feature>
<dbReference type="SUPFAM" id="SSF47384">
    <property type="entry name" value="Homodimeric domain of signal transducing histidine kinase"/>
    <property type="match status" value="1"/>
</dbReference>
<dbReference type="InterPro" id="IPR003661">
    <property type="entry name" value="HisK_dim/P_dom"/>
</dbReference>
<dbReference type="SUPFAM" id="SSF55874">
    <property type="entry name" value="ATPase domain of HSP90 chaperone/DNA topoisomerase II/histidine kinase"/>
    <property type="match status" value="1"/>
</dbReference>
<proteinExistence type="predicted"/>
<gene>
    <name evidence="6" type="ORF">DEM34_07380</name>
</gene>
<dbReference type="CDD" id="cd00082">
    <property type="entry name" value="HisKA"/>
    <property type="match status" value="1"/>
</dbReference>
<evidence type="ECO:0000259" key="5">
    <source>
        <dbReference type="PROSITE" id="PS50109"/>
    </source>
</evidence>
<feature type="compositionally biased region" description="Polar residues" evidence="4">
    <location>
        <begin position="470"/>
        <end position="481"/>
    </location>
</feature>
<dbReference type="InterPro" id="IPR036890">
    <property type="entry name" value="HATPase_C_sf"/>
</dbReference>